<dbReference type="InterPro" id="IPR001304">
    <property type="entry name" value="C-type_lectin-like"/>
</dbReference>
<dbReference type="GO" id="GO:0030246">
    <property type="term" value="F:carbohydrate binding"/>
    <property type="evidence" value="ECO:0007669"/>
    <property type="project" value="UniProtKB-KW"/>
</dbReference>
<evidence type="ECO:0000313" key="3">
    <source>
        <dbReference type="Proteomes" id="UP000198287"/>
    </source>
</evidence>
<accession>A0A226D7Y7</accession>
<evidence type="ECO:0000313" key="2">
    <source>
        <dbReference type="EMBL" id="OXA40857.1"/>
    </source>
</evidence>
<dbReference type="Proteomes" id="UP000198287">
    <property type="component" value="Unassembled WGS sequence"/>
</dbReference>
<gene>
    <name evidence="2" type="ORF">Fcan01_24286</name>
</gene>
<sequence length="149" mass="17015">ADDFVWSDGNNLTYTNWATGYPRNSTDVDRCLVIRPPGALKSVDDEVSTTTGPVGRRILQEKQYHRLSKKTELDDGGDCGGDLWDNLQKPGQSKRPCPLYSRHQEIFMQHLQQEVWKALRLTPTRGELSRHDAPFSLPVQVPRLWKIIS</sequence>
<keyword evidence="3" id="KW-1185">Reference proteome</keyword>
<feature type="domain" description="C-type lectin" evidence="1">
    <location>
        <begin position="1"/>
        <end position="38"/>
    </location>
</feature>
<dbReference type="AlphaFoldDB" id="A0A226D7Y7"/>
<proteinExistence type="predicted"/>
<comment type="caution">
    <text evidence="2">The sequence shown here is derived from an EMBL/GenBank/DDBJ whole genome shotgun (WGS) entry which is preliminary data.</text>
</comment>
<name>A0A226D7Y7_FOLCA</name>
<dbReference type="InterPro" id="IPR016186">
    <property type="entry name" value="C-type_lectin-like/link_sf"/>
</dbReference>
<dbReference type="EMBL" id="LNIX01000031">
    <property type="protein sequence ID" value="OXA40857.1"/>
    <property type="molecule type" value="Genomic_DNA"/>
</dbReference>
<evidence type="ECO:0000259" key="1">
    <source>
        <dbReference type="PROSITE" id="PS50041"/>
    </source>
</evidence>
<feature type="non-terminal residue" evidence="2">
    <location>
        <position position="1"/>
    </location>
</feature>
<protein>
    <submittedName>
        <fullName evidence="2">C-type lectin 1</fullName>
    </submittedName>
</protein>
<keyword evidence="2" id="KW-0430">Lectin</keyword>
<reference evidence="2 3" key="1">
    <citation type="submission" date="2015-12" db="EMBL/GenBank/DDBJ databases">
        <title>The genome of Folsomia candida.</title>
        <authorList>
            <person name="Faddeeva A."/>
            <person name="Derks M.F."/>
            <person name="Anvar Y."/>
            <person name="Smit S."/>
            <person name="Van Straalen N."/>
            <person name="Roelofs D."/>
        </authorList>
    </citation>
    <scope>NUCLEOTIDE SEQUENCE [LARGE SCALE GENOMIC DNA]</scope>
    <source>
        <strain evidence="2 3">VU population</strain>
        <tissue evidence="2">Whole body</tissue>
    </source>
</reference>
<dbReference type="SUPFAM" id="SSF56436">
    <property type="entry name" value="C-type lectin-like"/>
    <property type="match status" value="1"/>
</dbReference>
<dbReference type="InterPro" id="IPR016187">
    <property type="entry name" value="CTDL_fold"/>
</dbReference>
<organism evidence="2 3">
    <name type="scientific">Folsomia candida</name>
    <name type="common">Springtail</name>
    <dbReference type="NCBI Taxonomy" id="158441"/>
    <lineage>
        <taxon>Eukaryota</taxon>
        <taxon>Metazoa</taxon>
        <taxon>Ecdysozoa</taxon>
        <taxon>Arthropoda</taxon>
        <taxon>Hexapoda</taxon>
        <taxon>Collembola</taxon>
        <taxon>Entomobryomorpha</taxon>
        <taxon>Isotomoidea</taxon>
        <taxon>Isotomidae</taxon>
        <taxon>Proisotominae</taxon>
        <taxon>Folsomia</taxon>
    </lineage>
</organism>
<dbReference type="Gene3D" id="3.10.100.10">
    <property type="entry name" value="Mannose-Binding Protein A, subunit A"/>
    <property type="match status" value="1"/>
</dbReference>
<dbReference type="PROSITE" id="PS50041">
    <property type="entry name" value="C_TYPE_LECTIN_2"/>
    <property type="match status" value="1"/>
</dbReference>